<dbReference type="AlphaFoldDB" id="A0AA37MS46"/>
<proteinExistence type="predicted"/>
<gene>
    <name evidence="1" type="ORF">CBA19CS42_12255</name>
</gene>
<reference evidence="1" key="1">
    <citation type="submission" date="2022-09" db="EMBL/GenBank/DDBJ databases">
        <title>Isolation and characterization of 3-chlorobenzoate degrading bacteria from soils in Shizuoka.</title>
        <authorList>
            <person name="Ifat A."/>
            <person name="Ogawa N."/>
            <person name="Kimbara K."/>
            <person name="Moriuchi R."/>
            <person name="Dohra H."/>
            <person name="Shintani M."/>
        </authorList>
    </citation>
    <scope>NUCLEOTIDE SEQUENCE</scope>
    <source>
        <strain evidence="1">19CS4-2</strain>
    </source>
</reference>
<sequence length="79" mass="8582">MDQTLTPHELATLIRLIRSPAQVQIDSLDFRALAQRGLACIDTIAQKSGQARVTATGHALARRLGMVWPVASCRAARSE</sequence>
<name>A0AA37MS46_9BURK</name>
<organism evidence="1 2">
    <name type="scientific">Caballeronia novacaledonica</name>
    <dbReference type="NCBI Taxonomy" id="1544861"/>
    <lineage>
        <taxon>Bacteria</taxon>
        <taxon>Pseudomonadati</taxon>
        <taxon>Pseudomonadota</taxon>
        <taxon>Betaproteobacteria</taxon>
        <taxon>Burkholderiales</taxon>
        <taxon>Burkholderiaceae</taxon>
        <taxon>Caballeronia</taxon>
    </lineage>
</organism>
<dbReference type="RefSeq" id="WP_187603457.1">
    <property type="nucleotide sequence ID" value="NZ_BPUS01000003.1"/>
</dbReference>
<accession>A0AA37MS46</accession>
<comment type="caution">
    <text evidence="1">The sequence shown here is derived from an EMBL/GenBank/DDBJ whole genome shotgun (WGS) entry which is preliminary data.</text>
</comment>
<protein>
    <submittedName>
        <fullName evidence="1">Uncharacterized protein</fullName>
    </submittedName>
</protein>
<dbReference type="EMBL" id="BPUS01000003">
    <property type="protein sequence ID" value="GJH25289.1"/>
    <property type="molecule type" value="Genomic_DNA"/>
</dbReference>
<evidence type="ECO:0000313" key="2">
    <source>
        <dbReference type="Proteomes" id="UP001055111"/>
    </source>
</evidence>
<dbReference type="Proteomes" id="UP001055111">
    <property type="component" value="Unassembled WGS sequence"/>
</dbReference>
<evidence type="ECO:0000313" key="1">
    <source>
        <dbReference type="EMBL" id="GJH25289.1"/>
    </source>
</evidence>